<feature type="transmembrane region" description="Helical" evidence="1">
    <location>
        <begin position="32"/>
        <end position="54"/>
    </location>
</feature>
<feature type="transmembrane region" description="Helical" evidence="1">
    <location>
        <begin position="351"/>
        <end position="369"/>
    </location>
</feature>
<proteinExistence type="predicted"/>
<dbReference type="OrthoDB" id="624036at2759"/>
<dbReference type="InterPro" id="IPR007658">
    <property type="entry name" value="DUF594"/>
</dbReference>
<dbReference type="eggNOG" id="ENOG502QSWW">
    <property type="taxonomic scope" value="Eukaryota"/>
</dbReference>
<keyword evidence="1" id="KW-0812">Transmembrane</keyword>
<organism evidence="3 4">
    <name type="scientific">Morus notabilis</name>
    <dbReference type="NCBI Taxonomy" id="981085"/>
    <lineage>
        <taxon>Eukaryota</taxon>
        <taxon>Viridiplantae</taxon>
        <taxon>Streptophyta</taxon>
        <taxon>Embryophyta</taxon>
        <taxon>Tracheophyta</taxon>
        <taxon>Spermatophyta</taxon>
        <taxon>Magnoliopsida</taxon>
        <taxon>eudicotyledons</taxon>
        <taxon>Gunneridae</taxon>
        <taxon>Pentapetalae</taxon>
        <taxon>rosids</taxon>
        <taxon>fabids</taxon>
        <taxon>Rosales</taxon>
        <taxon>Moraceae</taxon>
        <taxon>Moreae</taxon>
        <taxon>Morus</taxon>
    </lineage>
</organism>
<dbReference type="InterPro" id="IPR025315">
    <property type="entry name" value="DUF4220"/>
</dbReference>
<evidence type="ECO:0000313" key="3">
    <source>
        <dbReference type="EMBL" id="EXC35319.1"/>
    </source>
</evidence>
<keyword evidence="1" id="KW-0472">Membrane</keyword>
<dbReference type="EMBL" id="KE346358">
    <property type="protein sequence ID" value="EXC35319.1"/>
    <property type="molecule type" value="Genomic_DNA"/>
</dbReference>
<keyword evidence="1" id="KW-1133">Transmembrane helix</keyword>
<keyword evidence="4" id="KW-1185">Reference proteome</keyword>
<dbReference type="Proteomes" id="UP000030645">
    <property type="component" value="Unassembled WGS sequence"/>
</dbReference>
<dbReference type="Pfam" id="PF13968">
    <property type="entry name" value="DUF4220"/>
    <property type="match status" value="1"/>
</dbReference>
<evidence type="ECO:0000313" key="4">
    <source>
        <dbReference type="Proteomes" id="UP000030645"/>
    </source>
</evidence>
<dbReference type="Pfam" id="PF04578">
    <property type="entry name" value="DUF594"/>
    <property type="match status" value="1"/>
</dbReference>
<dbReference type="KEGG" id="mnt:21409289"/>
<feature type="transmembrane region" description="Helical" evidence="1">
    <location>
        <begin position="137"/>
        <end position="161"/>
    </location>
</feature>
<reference evidence="4" key="1">
    <citation type="submission" date="2013-01" db="EMBL/GenBank/DDBJ databases">
        <title>Draft Genome Sequence of a Mulberry Tree, Morus notabilis C.K. Schneid.</title>
        <authorList>
            <person name="He N."/>
            <person name="Zhao S."/>
        </authorList>
    </citation>
    <scope>NUCLEOTIDE SEQUENCE</scope>
</reference>
<dbReference type="PANTHER" id="PTHR31325">
    <property type="entry name" value="OS01G0798800 PROTEIN-RELATED"/>
    <property type="match status" value="1"/>
</dbReference>
<sequence>MGFEYTELIHDMSVAPQAPYVFKKRESYRTKLIRIEAYVGVTSILLVFLVLFGSFRRRSRSSAVKYLTWIAYFLSTKLITYTLGQMQSTTFYDEMFAVWAVFMGVVLSNSDAISAYSLEDNEHRKRYNLEMLVQSFWVGYLIGECINSTELMIQLYIVWFLSLGRAGERIEALMSASKDGLAEHSKLVSDYMWDEHALSKDDHAVDPVSMKGYNYLVTGENENRVNHVLPLYRKKLDITVDEVVTVHKIWECKGSLLSSRNDPNNRLKDICLSFALCRLLRRRFGRYLLHESCQDKTWNFVRYGLLSESGDDDHDERAFRVVEVELAFLYDSLYTKYPALFANGFPKLRPFVSLLIVVLGCWIVGSFLHRYNTPYGYRSLTFGRFNCDVLLTYLVIFTFLFIEVMQLVFIFSSDWAKVLFVCKYVAKPSWRTKRIVEKILGFVCHSRSWLNSQPWERKLGQYDLIKHFDHDPCKLINNWFVSPYKDLKRKGEKENKRIKLTTEVKKAVVLSFKTNGRKLSNGLASLQRNGFADQFSWACRLETQTHVVLVWHIATTLCEKSLSFSQTEISAAKSKYFNVANALSKYCAYLVAFKPRLLPDHAYTTEFIFSRVVYEARDLLKGCKTSESKCRKMMKLGHEGDRENEIIKRGAVLGKQLIDETENWEQLWKVLSEFWAEMMLFVAPSDDVTAHAENLATGGEFVTHLWALLTNAGILNRSEQAVDHLDA</sequence>
<feature type="transmembrane region" description="Helical" evidence="1">
    <location>
        <begin position="96"/>
        <end position="117"/>
    </location>
</feature>
<evidence type="ECO:0000259" key="2">
    <source>
        <dbReference type="Pfam" id="PF13968"/>
    </source>
</evidence>
<dbReference type="AlphaFoldDB" id="W9SCV0"/>
<evidence type="ECO:0000256" key="1">
    <source>
        <dbReference type="SAM" id="Phobius"/>
    </source>
</evidence>
<name>W9SCV0_9ROSA</name>
<gene>
    <name evidence="3" type="ORF">L484_026643</name>
</gene>
<accession>W9SCV0</accession>
<dbReference type="STRING" id="981085.W9SCV0"/>
<feature type="domain" description="DUF4220" evidence="2">
    <location>
        <begin position="69"/>
        <end position="466"/>
    </location>
</feature>
<feature type="transmembrane region" description="Helical" evidence="1">
    <location>
        <begin position="66"/>
        <end position="84"/>
    </location>
</feature>
<feature type="transmembrane region" description="Helical" evidence="1">
    <location>
        <begin position="389"/>
        <end position="411"/>
    </location>
</feature>
<protein>
    <recommendedName>
        <fullName evidence="2">DUF4220 domain-containing protein</fullName>
    </recommendedName>
</protein>